<dbReference type="AlphaFoldDB" id="A0A2S9YB34"/>
<keyword evidence="1" id="KW-0472">Membrane</keyword>
<reference evidence="2 3" key="1">
    <citation type="submission" date="2018-03" db="EMBL/GenBank/DDBJ databases">
        <title>Draft Genome Sequences of the Obligatory Marine Myxobacteria Enhygromyxa salina SWB005.</title>
        <authorList>
            <person name="Poehlein A."/>
            <person name="Moghaddam J.A."/>
            <person name="Harms H."/>
            <person name="Alanjari M."/>
            <person name="Koenig G.M."/>
            <person name="Daniel R."/>
            <person name="Schaeberle T.F."/>
        </authorList>
    </citation>
    <scope>NUCLEOTIDE SEQUENCE [LARGE SCALE GENOMIC DNA]</scope>
    <source>
        <strain evidence="2 3">SWB005</strain>
    </source>
</reference>
<dbReference type="EMBL" id="PVNK01000123">
    <property type="protein sequence ID" value="PRQ02315.1"/>
    <property type="molecule type" value="Genomic_DNA"/>
</dbReference>
<feature type="transmembrane region" description="Helical" evidence="1">
    <location>
        <begin position="88"/>
        <end position="109"/>
    </location>
</feature>
<sequence length="223" mass="23604">MQAGNYPAHARALLVNGRCPACAEPLGPRSLFGSAPCARCELAVDPTLGGPSLVAKVRERGHRQLFGIALAVGVAHLLLGWMPLIGALVLIVAAAWIRVGILQPTSAMLSPRRRVLTRWTARLVMAAALALTIIATEALTLLPVVGLPIKALLSAGEVAIAAWAVTTYAHWQLRRESEQLPIAIWEWVVLGLCFAALLASVIALALAFAALASAFDSLMGWLQ</sequence>
<evidence type="ECO:0000313" key="2">
    <source>
        <dbReference type="EMBL" id="PRQ02315.1"/>
    </source>
</evidence>
<evidence type="ECO:0000313" key="3">
    <source>
        <dbReference type="Proteomes" id="UP000237968"/>
    </source>
</evidence>
<dbReference type="RefSeq" id="WP_181197680.1">
    <property type="nucleotide sequence ID" value="NZ_PVNK01000123.1"/>
</dbReference>
<gene>
    <name evidence="2" type="ORF">ENSA5_24060</name>
</gene>
<accession>A0A2S9YB34</accession>
<name>A0A2S9YB34_9BACT</name>
<keyword evidence="1" id="KW-0812">Transmembrane</keyword>
<organism evidence="2 3">
    <name type="scientific">Enhygromyxa salina</name>
    <dbReference type="NCBI Taxonomy" id="215803"/>
    <lineage>
        <taxon>Bacteria</taxon>
        <taxon>Pseudomonadati</taxon>
        <taxon>Myxococcota</taxon>
        <taxon>Polyangia</taxon>
        <taxon>Nannocystales</taxon>
        <taxon>Nannocystaceae</taxon>
        <taxon>Enhygromyxa</taxon>
    </lineage>
</organism>
<keyword evidence="3" id="KW-1185">Reference proteome</keyword>
<keyword evidence="1" id="KW-1133">Transmembrane helix</keyword>
<comment type="caution">
    <text evidence="2">The sequence shown here is derived from an EMBL/GenBank/DDBJ whole genome shotgun (WGS) entry which is preliminary data.</text>
</comment>
<proteinExistence type="predicted"/>
<evidence type="ECO:0000256" key="1">
    <source>
        <dbReference type="SAM" id="Phobius"/>
    </source>
</evidence>
<feature type="transmembrane region" description="Helical" evidence="1">
    <location>
        <begin position="151"/>
        <end position="171"/>
    </location>
</feature>
<feature type="transmembrane region" description="Helical" evidence="1">
    <location>
        <begin position="183"/>
        <end position="215"/>
    </location>
</feature>
<dbReference type="Proteomes" id="UP000237968">
    <property type="component" value="Unassembled WGS sequence"/>
</dbReference>
<protein>
    <submittedName>
        <fullName evidence="2">Uncharacterized protein</fullName>
    </submittedName>
</protein>
<feature type="transmembrane region" description="Helical" evidence="1">
    <location>
        <begin position="121"/>
        <end position="145"/>
    </location>
</feature>